<evidence type="ECO:0000313" key="2">
    <source>
        <dbReference type="Proteomes" id="UP001472677"/>
    </source>
</evidence>
<accession>A0ABR2G1Q6</accession>
<reference evidence="1 2" key="1">
    <citation type="journal article" date="2024" name="G3 (Bethesda)">
        <title>Genome assembly of Hibiscus sabdariffa L. provides insights into metabolisms of medicinal natural products.</title>
        <authorList>
            <person name="Kim T."/>
        </authorList>
    </citation>
    <scope>NUCLEOTIDE SEQUENCE [LARGE SCALE GENOMIC DNA]</scope>
    <source>
        <strain evidence="1">TK-2024</strain>
        <tissue evidence="1">Old leaves</tissue>
    </source>
</reference>
<gene>
    <name evidence="1" type="ORF">V6N12_024599</name>
</gene>
<protein>
    <submittedName>
        <fullName evidence="1">Uncharacterized protein</fullName>
    </submittedName>
</protein>
<evidence type="ECO:0000313" key="1">
    <source>
        <dbReference type="EMBL" id="KAK8590219.1"/>
    </source>
</evidence>
<dbReference type="Proteomes" id="UP001472677">
    <property type="component" value="Unassembled WGS sequence"/>
</dbReference>
<organism evidence="1 2">
    <name type="scientific">Hibiscus sabdariffa</name>
    <name type="common">roselle</name>
    <dbReference type="NCBI Taxonomy" id="183260"/>
    <lineage>
        <taxon>Eukaryota</taxon>
        <taxon>Viridiplantae</taxon>
        <taxon>Streptophyta</taxon>
        <taxon>Embryophyta</taxon>
        <taxon>Tracheophyta</taxon>
        <taxon>Spermatophyta</taxon>
        <taxon>Magnoliopsida</taxon>
        <taxon>eudicotyledons</taxon>
        <taxon>Gunneridae</taxon>
        <taxon>Pentapetalae</taxon>
        <taxon>rosids</taxon>
        <taxon>malvids</taxon>
        <taxon>Malvales</taxon>
        <taxon>Malvaceae</taxon>
        <taxon>Malvoideae</taxon>
        <taxon>Hibiscus</taxon>
    </lineage>
</organism>
<sequence>MGFLDFGLGASGSVLGITLEQEFKVVNALVAFETALKYIFGGNQGLLDAKSGIMRYWWIGRDLPGSRSCGGSGVELIVFIGICGSFIVGK</sequence>
<proteinExistence type="predicted"/>
<comment type="caution">
    <text evidence="1">The sequence shown here is derived from an EMBL/GenBank/DDBJ whole genome shotgun (WGS) entry which is preliminary data.</text>
</comment>
<keyword evidence="2" id="KW-1185">Reference proteome</keyword>
<dbReference type="EMBL" id="JBBPBM010000004">
    <property type="protein sequence ID" value="KAK8590219.1"/>
    <property type="molecule type" value="Genomic_DNA"/>
</dbReference>
<name>A0ABR2G1Q6_9ROSI</name>